<evidence type="ECO:0000313" key="3">
    <source>
        <dbReference type="Proteomes" id="UP000295601"/>
    </source>
</evidence>
<accession>A0A4R6S7I5</accession>
<reference evidence="2 3" key="1">
    <citation type="submission" date="2019-03" db="EMBL/GenBank/DDBJ databases">
        <title>Genomic analyses of the natural microbiome of Caenorhabditis elegans.</title>
        <authorList>
            <person name="Samuel B."/>
        </authorList>
    </citation>
    <scope>NUCLEOTIDE SEQUENCE [LARGE SCALE GENOMIC DNA]</scope>
    <source>
        <strain evidence="2 3">JUb18</strain>
    </source>
</reference>
<organism evidence="2 3">
    <name type="scientific">Leucobacter luti</name>
    <dbReference type="NCBI Taxonomy" id="340320"/>
    <lineage>
        <taxon>Bacteria</taxon>
        <taxon>Bacillati</taxon>
        <taxon>Actinomycetota</taxon>
        <taxon>Actinomycetes</taxon>
        <taxon>Micrococcales</taxon>
        <taxon>Microbacteriaceae</taxon>
        <taxon>Leucobacter</taxon>
    </lineage>
</organism>
<feature type="signal peptide" evidence="1">
    <location>
        <begin position="1"/>
        <end position="34"/>
    </location>
</feature>
<name>A0A4R6S7I5_9MICO</name>
<dbReference type="EMBL" id="SNYA01000001">
    <property type="protein sequence ID" value="TDP95879.1"/>
    <property type="molecule type" value="Genomic_DNA"/>
</dbReference>
<evidence type="ECO:0000313" key="2">
    <source>
        <dbReference type="EMBL" id="TDP95879.1"/>
    </source>
</evidence>
<keyword evidence="3" id="KW-1185">Reference proteome</keyword>
<dbReference type="Proteomes" id="UP000295601">
    <property type="component" value="Unassembled WGS sequence"/>
</dbReference>
<evidence type="ECO:0000256" key="1">
    <source>
        <dbReference type="SAM" id="SignalP"/>
    </source>
</evidence>
<protein>
    <submittedName>
        <fullName evidence="2">Uncharacterized protein</fullName>
    </submittedName>
</protein>
<sequence>MTKVPLRNGAVLRKSLLATLAIVALSFAPTTAHATDGLAESISALPPEEMSTSIEQTIDDLLEELSGTQSDEEIDALVTKGNTTVLVDSATGEQLSAVHHSTSGLSPRAISWLSPGCGTSGRDVSACIVSGGKNFG</sequence>
<comment type="caution">
    <text evidence="2">The sequence shown here is derived from an EMBL/GenBank/DDBJ whole genome shotgun (WGS) entry which is preliminary data.</text>
</comment>
<keyword evidence="1" id="KW-0732">Signal</keyword>
<gene>
    <name evidence="2" type="ORF">EDF62_0573</name>
</gene>
<proteinExistence type="predicted"/>
<feature type="chain" id="PRO_5020498379" evidence="1">
    <location>
        <begin position="35"/>
        <end position="136"/>
    </location>
</feature>
<dbReference type="RefSeq" id="WP_133615666.1">
    <property type="nucleotide sequence ID" value="NZ_SNYA01000001.1"/>
</dbReference>
<dbReference type="AlphaFoldDB" id="A0A4R6S7I5"/>